<feature type="chain" id="PRO_5035942236" description="Glycosyl hydrolase family 7 protein" evidence="1">
    <location>
        <begin position="25"/>
        <end position="465"/>
    </location>
</feature>
<gene>
    <name evidence="2" type="ORF">PHYBOEH_003279</name>
</gene>
<dbReference type="GO" id="GO:0005975">
    <property type="term" value="P:carbohydrate metabolic process"/>
    <property type="evidence" value="ECO:0007669"/>
    <property type="project" value="InterPro"/>
</dbReference>
<dbReference type="EMBL" id="JAGDFL010000190">
    <property type="protein sequence ID" value="KAG7395749.1"/>
    <property type="molecule type" value="Genomic_DNA"/>
</dbReference>
<accession>A0A8T1WVA4</accession>
<evidence type="ECO:0008006" key="4">
    <source>
        <dbReference type="Google" id="ProtNLM"/>
    </source>
</evidence>
<reference evidence="2" key="1">
    <citation type="submission" date="2021-02" db="EMBL/GenBank/DDBJ databases">
        <authorList>
            <person name="Palmer J.M."/>
        </authorList>
    </citation>
    <scope>NUCLEOTIDE SEQUENCE</scope>
    <source>
        <strain evidence="2">SCRP23</strain>
    </source>
</reference>
<dbReference type="CDD" id="cd07999">
    <property type="entry name" value="GH7_CBH_EG"/>
    <property type="match status" value="1"/>
</dbReference>
<proteinExistence type="predicted"/>
<dbReference type="OrthoDB" id="412382at2759"/>
<keyword evidence="1" id="KW-0732">Signal</keyword>
<organism evidence="2 3">
    <name type="scientific">Phytophthora boehmeriae</name>
    <dbReference type="NCBI Taxonomy" id="109152"/>
    <lineage>
        <taxon>Eukaryota</taxon>
        <taxon>Sar</taxon>
        <taxon>Stramenopiles</taxon>
        <taxon>Oomycota</taxon>
        <taxon>Peronosporomycetes</taxon>
        <taxon>Peronosporales</taxon>
        <taxon>Peronosporaceae</taxon>
        <taxon>Phytophthora</taxon>
    </lineage>
</organism>
<evidence type="ECO:0000313" key="3">
    <source>
        <dbReference type="Proteomes" id="UP000693981"/>
    </source>
</evidence>
<dbReference type="PANTHER" id="PTHR33753">
    <property type="entry name" value="1,4-BETA-D-GLUCAN CELLOBIOHYDROLASE B"/>
    <property type="match status" value="1"/>
</dbReference>
<dbReference type="InterPro" id="IPR001722">
    <property type="entry name" value="Glyco_hydro_7"/>
</dbReference>
<feature type="signal peptide" evidence="1">
    <location>
        <begin position="1"/>
        <end position="24"/>
    </location>
</feature>
<keyword evidence="3" id="KW-1185">Reference proteome</keyword>
<sequence length="465" mass="50592">MKILRTTITFAGAALAAQTAPSLAQQAGTQVPEVHPELTSQLCTKVTDVLAQVGQVDQVDVKAGASTCVTEKSSVVIDANWRKMNAVGTTKACYEDNEWDTTVCSTPKECAKICSLEGADYAGNHSITTTGNELSLKLQTPGGVGTRVYMLDASGTKYKQFQLLNQEFTFEVDLSSLPCGTNGALYFSKMDADGGTSRFPVNTAGAAYGTGYCDAQCQKDIRFLNGEGNFNNTYGSCCTEMDILEANSMAETYVTHPCSTEGQQSCLDAKDCGNTPETRYTGWCDRPGCDFNPFRRGNKEFYGRGKEFDIDTTRPFTVVTQFVTDDNTEKGELVEIRRLYKQDDRVIDNPTSTWPTLNTTDSITDDMCKASKSYFNDHPYVMGGLAQLGREMVGGMTLAMSIWVDYGSNMSWLDSYKTGEDPSLPGVLRGPCPNPGGDPESVFAESPDATVKFMNIRSGDFGSTY</sequence>
<name>A0A8T1WVA4_9STRA</name>
<dbReference type="GO" id="GO:0004553">
    <property type="term" value="F:hydrolase activity, hydrolyzing O-glycosyl compounds"/>
    <property type="evidence" value="ECO:0007669"/>
    <property type="project" value="InterPro"/>
</dbReference>
<dbReference type="Proteomes" id="UP000693981">
    <property type="component" value="Unassembled WGS sequence"/>
</dbReference>
<evidence type="ECO:0000256" key="1">
    <source>
        <dbReference type="SAM" id="SignalP"/>
    </source>
</evidence>
<dbReference type="Pfam" id="PF00840">
    <property type="entry name" value="Glyco_hydro_7"/>
    <property type="match status" value="1"/>
</dbReference>
<evidence type="ECO:0000313" key="2">
    <source>
        <dbReference type="EMBL" id="KAG7395749.1"/>
    </source>
</evidence>
<dbReference type="PANTHER" id="PTHR33753:SF2">
    <property type="entry name" value="GLYCOSIDE HYDROLASE FAMILY 7 PROTEIN"/>
    <property type="match status" value="1"/>
</dbReference>
<comment type="caution">
    <text evidence="2">The sequence shown here is derived from an EMBL/GenBank/DDBJ whole genome shotgun (WGS) entry which is preliminary data.</text>
</comment>
<dbReference type="AlphaFoldDB" id="A0A8T1WVA4"/>
<protein>
    <recommendedName>
        <fullName evidence="4">Glycosyl hydrolase family 7 protein</fullName>
    </recommendedName>
</protein>